<reference evidence="1 2" key="1">
    <citation type="submission" date="2016-11" db="EMBL/GenBank/DDBJ databases">
        <title>The macronuclear genome of Stentor coeruleus: a giant cell with tiny introns.</title>
        <authorList>
            <person name="Slabodnick M."/>
            <person name="Ruby J.G."/>
            <person name="Reiff S.B."/>
            <person name="Swart E.C."/>
            <person name="Gosai S."/>
            <person name="Prabakaran S."/>
            <person name="Witkowska E."/>
            <person name="Larue G.E."/>
            <person name="Fisher S."/>
            <person name="Freeman R.M."/>
            <person name="Gunawardena J."/>
            <person name="Chu W."/>
            <person name="Stover N.A."/>
            <person name="Gregory B.D."/>
            <person name="Nowacki M."/>
            <person name="Derisi J."/>
            <person name="Roy S.W."/>
            <person name="Marshall W.F."/>
            <person name="Sood P."/>
        </authorList>
    </citation>
    <scope>NUCLEOTIDE SEQUENCE [LARGE SCALE GENOMIC DNA]</scope>
    <source>
        <strain evidence="1">WM001</strain>
    </source>
</reference>
<dbReference type="EMBL" id="MPUH01000129">
    <property type="protein sequence ID" value="OMJ89288.1"/>
    <property type="molecule type" value="Genomic_DNA"/>
</dbReference>
<proteinExistence type="predicted"/>
<dbReference type="AlphaFoldDB" id="A0A1R2CJV3"/>
<evidence type="ECO:0000313" key="1">
    <source>
        <dbReference type="EMBL" id="OMJ89288.1"/>
    </source>
</evidence>
<comment type="caution">
    <text evidence="1">The sequence shown here is derived from an EMBL/GenBank/DDBJ whole genome shotgun (WGS) entry which is preliminary data.</text>
</comment>
<accession>A0A1R2CJV3</accession>
<protein>
    <submittedName>
        <fullName evidence="1">Uncharacterized protein</fullName>
    </submittedName>
</protein>
<name>A0A1R2CJV3_9CILI</name>
<evidence type="ECO:0000313" key="2">
    <source>
        <dbReference type="Proteomes" id="UP000187209"/>
    </source>
</evidence>
<dbReference type="Proteomes" id="UP000187209">
    <property type="component" value="Unassembled WGS sequence"/>
</dbReference>
<gene>
    <name evidence="1" type="ORF">SteCoe_8585</name>
</gene>
<keyword evidence="2" id="KW-1185">Reference proteome</keyword>
<organism evidence="1 2">
    <name type="scientific">Stentor coeruleus</name>
    <dbReference type="NCBI Taxonomy" id="5963"/>
    <lineage>
        <taxon>Eukaryota</taxon>
        <taxon>Sar</taxon>
        <taxon>Alveolata</taxon>
        <taxon>Ciliophora</taxon>
        <taxon>Postciliodesmatophora</taxon>
        <taxon>Heterotrichea</taxon>
        <taxon>Heterotrichida</taxon>
        <taxon>Stentoridae</taxon>
        <taxon>Stentor</taxon>
    </lineage>
</organism>
<sequence length="144" mass="17230">MSRQRSFSIGKSKRFRCDGLVFQASDTEIQHDLRKMRYVKKPEPVIVIQKEVEVELPKKRKYPFEDKKCGIYGLVKLMSTKDYEIQKKKVEKVEETQKIVEETQDITPMINNHIYASYLAMQNQYLRNMMYMPQLNFVNGYYNN</sequence>